<reference evidence="6 7" key="1">
    <citation type="submission" date="2017-11" db="EMBL/GenBank/DDBJ databases">
        <title>Genomic Encyclopedia of Archaeal and Bacterial Type Strains, Phase II (KMG-II): From Individual Species to Whole Genera.</title>
        <authorList>
            <person name="Goeker M."/>
        </authorList>
    </citation>
    <scope>NUCLEOTIDE SEQUENCE [LARGE SCALE GENOMIC DNA]</scope>
    <source>
        <strain evidence="6 7">DSM 27393</strain>
    </source>
</reference>
<dbReference type="GO" id="GO:0005507">
    <property type="term" value="F:copper ion binding"/>
    <property type="evidence" value="ECO:0007669"/>
    <property type="project" value="InterPro"/>
</dbReference>
<dbReference type="Pfam" id="PF07732">
    <property type="entry name" value="Cu-oxidase_3"/>
    <property type="match status" value="1"/>
</dbReference>
<comment type="caution">
    <text evidence="6">The sequence shown here is derived from an EMBL/GenBank/DDBJ whole genome shotgun (WGS) entry which is preliminary data.</text>
</comment>
<dbReference type="PANTHER" id="PTHR48267">
    <property type="entry name" value="CUPREDOXIN SUPERFAMILY PROTEIN"/>
    <property type="match status" value="1"/>
</dbReference>
<evidence type="ECO:0000256" key="3">
    <source>
        <dbReference type="ARBA" id="ARBA00023002"/>
    </source>
</evidence>
<dbReference type="PANTHER" id="PTHR48267:SF1">
    <property type="entry name" value="BILIRUBIN OXIDASE"/>
    <property type="match status" value="1"/>
</dbReference>
<dbReference type="InterPro" id="IPR002355">
    <property type="entry name" value="Cu_oxidase_Cu_BS"/>
</dbReference>
<keyword evidence="2" id="KW-0479">Metal-binding</keyword>
<dbReference type="EMBL" id="PGFF01000001">
    <property type="protein sequence ID" value="PJJ71927.1"/>
    <property type="molecule type" value="Genomic_DNA"/>
</dbReference>
<dbReference type="CDD" id="cd13867">
    <property type="entry name" value="CuRO_2_CueO_FtsP"/>
    <property type="match status" value="1"/>
</dbReference>
<dbReference type="CDD" id="cd13890">
    <property type="entry name" value="CuRO_3_CueO_FtsP"/>
    <property type="match status" value="1"/>
</dbReference>
<evidence type="ECO:0000256" key="2">
    <source>
        <dbReference type="ARBA" id="ARBA00022723"/>
    </source>
</evidence>
<dbReference type="InterPro" id="IPR011707">
    <property type="entry name" value="Cu-oxidase-like_N"/>
</dbReference>
<organism evidence="6 7">
    <name type="scientific">Diaminobutyricimonas aerilata</name>
    <dbReference type="NCBI Taxonomy" id="1162967"/>
    <lineage>
        <taxon>Bacteria</taxon>
        <taxon>Bacillati</taxon>
        <taxon>Actinomycetota</taxon>
        <taxon>Actinomycetes</taxon>
        <taxon>Micrococcales</taxon>
        <taxon>Microbacteriaceae</taxon>
        <taxon>Diaminobutyricimonas</taxon>
    </lineage>
</organism>
<evidence type="ECO:0000259" key="4">
    <source>
        <dbReference type="Pfam" id="PF07731"/>
    </source>
</evidence>
<dbReference type="Pfam" id="PF07731">
    <property type="entry name" value="Cu-oxidase_2"/>
    <property type="match status" value="1"/>
</dbReference>
<evidence type="ECO:0000256" key="1">
    <source>
        <dbReference type="ARBA" id="ARBA00010609"/>
    </source>
</evidence>
<evidence type="ECO:0000259" key="5">
    <source>
        <dbReference type="Pfam" id="PF07732"/>
    </source>
</evidence>
<sequence length="515" mass="55854">MGAAGAPGEARCMTPRPVLRPAAALAAAVLVTVTSACGLTGGTPISTVGEVEFERPLAVPPLAPSRVDADGVRVFSLTAQQGESEFEEGVRTTTWGFSGAHLGPTLRASRGERVRVEVTNELEETTTVHWHGMHLPAAMDGGPHQPIAPGGTWAPEWVIDQPAATLWYHPHPHGETEEHVARGLAGAFLLDDRDASALPLPREYGVDDVPVIVQDVRFDGDGEFERGQGDFVGPLGDRLLVNGTLGPFLDVTTESVRLRLVNASPARVYDFAFADDRSFDQIATDGGLLAAPHRTDHVRLSPGERAEIVVRVGPGERVVLRSRPPELGGTVPFGGSNGGGDSFDVLELRAADALRPSPAVPTSLVALEDIPDLDRPSAERRFTLDSTQINGQNMDMARIDEVVTLDTTEIWHVRNDMAMPHNFHVHDVQFRVLSVGGEVPPPELNGWKDTVYLPPQVEFRLGLRFEDYADPASPYMIHCHLLRHEDTGMMAQFVVVEKGQKPAMMIGENDEHHTH</sequence>
<dbReference type="SUPFAM" id="SSF49503">
    <property type="entry name" value="Cupredoxins"/>
    <property type="match status" value="3"/>
</dbReference>
<dbReference type="GO" id="GO:0016491">
    <property type="term" value="F:oxidoreductase activity"/>
    <property type="evidence" value="ECO:0007669"/>
    <property type="project" value="UniProtKB-KW"/>
</dbReference>
<name>A0A2M9CJ48_9MICO</name>
<dbReference type="InterPro" id="IPR045087">
    <property type="entry name" value="Cu-oxidase_fam"/>
</dbReference>
<dbReference type="InterPro" id="IPR011706">
    <property type="entry name" value="Cu-oxidase_C"/>
</dbReference>
<comment type="similarity">
    <text evidence="1">Belongs to the multicopper oxidase family.</text>
</comment>
<evidence type="ECO:0000313" key="7">
    <source>
        <dbReference type="Proteomes" id="UP000228758"/>
    </source>
</evidence>
<feature type="domain" description="Plastocyanin-like" evidence="5">
    <location>
        <begin position="79"/>
        <end position="193"/>
    </location>
</feature>
<dbReference type="AlphaFoldDB" id="A0A2M9CJ48"/>
<gene>
    <name evidence="6" type="ORF">CLV46_1483</name>
</gene>
<dbReference type="Proteomes" id="UP000228758">
    <property type="component" value="Unassembled WGS sequence"/>
</dbReference>
<keyword evidence="3" id="KW-0560">Oxidoreductase</keyword>
<feature type="domain" description="Plastocyanin-like" evidence="4">
    <location>
        <begin position="384"/>
        <end position="497"/>
    </location>
</feature>
<evidence type="ECO:0000313" key="6">
    <source>
        <dbReference type="EMBL" id="PJJ71927.1"/>
    </source>
</evidence>
<dbReference type="InterPro" id="IPR008972">
    <property type="entry name" value="Cupredoxin"/>
</dbReference>
<keyword evidence="7" id="KW-1185">Reference proteome</keyword>
<accession>A0A2M9CJ48</accession>
<proteinExistence type="inferred from homology"/>
<protein>
    <submittedName>
        <fullName evidence="6">FtsP/CotA-like multicopper oxidase with cupredoxin domain</fullName>
    </submittedName>
</protein>
<dbReference type="Gene3D" id="2.60.40.420">
    <property type="entry name" value="Cupredoxins - blue copper proteins"/>
    <property type="match status" value="3"/>
</dbReference>
<dbReference type="CDD" id="cd04232">
    <property type="entry name" value="CuRO_1_CueO_FtsP"/>
    <property type="match status" value="1"/>
</dbReference>
<dbReference type="PROSITE" id="PS00080">
    <property type="entry name" value="MULTICOPPER_OXIDASE2"/>
    <property type="match status" value="1"/>
</dbReference>